<dbReference type="Proteomes" id="UP000663889">
    <property type="component" value="Unassembled WGS sequence"/>
</dbReference>
<evidence type="ECO:0000313" key="5">
    <source>
        <dbReference type="Proteomes" id="UP000663882"/>
    </source>
</evidence>
<feature type="region of interest" description="Disordered" evidence="1">
    <location>
        <begin position="21"/>
        <end position="74"/>
    </location>
</feature>
<comment type="caution">
    <text evidence="2">The sequence shown here is derived from an EMBL/GenBank/DDBJ whole genome shotgun (WGS) entry which is preliminary data.</text>
</comment>
<reference evidence="2" key="1">
    <citation type="submission" date="2021-02" db="EMBL/GenBank/DDBJ databases">
        <authorList>
            <person name="Nowell W R."/>
        </authorList>
    </citation>
    <scope>NUCLEOTIDE SEQUENCE</scope>
</reference>
<protein>
    <submittedName>
        <fullName evidence="2">Uncharacterized protein</fullName>
    </submittedName>
</protein>
<name>A0A814NUN7_9BILA</name>
<evidence type="ECO:0000313" key="2">
    <source>
        <dbReference type="EMBL" id="CAF1095178.1"/>
    </source>
</evidence>
<accession>A0A814NUN7</accession>
<evidence type="ECO:0000313" key="3">
    <source>
        <dbReference type="EMBL" id="CAF1267803.1"/>
    </source>
</evidence>
<evidence type="ECO:0000313" key="4">
    <source>
        <dbReference type="EMBL" id="CAF4162356.1"/>
    </source>
</evidence>
<sequence length="74" mass="8934">MKTREHNVYNAVQMRTLFESTPFEPTPFEPTSFEQRPTRKCKSDEKLDFELLSQETDSSKQKTTRNIRPKRRRQ</sequence>
<dbReference type="OrthoDB" id="10494543at2759"/>
<dbReference type="Proteomes" id="UP000663882">
    <property type="component" value="Unassembled WGS sequence"/>
</dbReference>
<organism evidence="2 5">
    <name type="scientific">Rotaria sordida</name>
    <dbReference type="NCBI Taxonomy" id="392033"/>
    <lineage>
        <taxon>Eukaryota</taxon>
        <taxon>Metazoa</taxon>
        <taxon>Spiralia</taxon>
        <taxon>Gnathifera</taxon>
        <taxon>Rotifera</taxon>
        <taxon>Eurotatoria</taxon>
        <taxon>Bdelloidea</taxon>
        <taxon>Philodinida</taxon>
        <taxon>Philodinidae</taxon>
        <taxon>Rotaria</taxon>
    </lineage>
</organism>
<feature type="compositionally biased region" description="Basic residues" evidence="1">
    <location>
        <begin position="62"/>
        <end position="74"/>
    </location>
</feature>
<proteinExistence type="predicted"/>
<dbReference type="EMBL" id="CAJNOU010001907">
    <property type="protein sequence ID" value="CAF1267803.1"/>
    <property type="molecule type" value="Genomic_DNA"/>
</dbReference>
<dbReference type="AlphaFoldDB" id="A0A814NUN7"/>
<dbReference type="EMBL" id="CAJNOO010001095">
    <property type="protein sequence ID" value="CAF1095178.1"/>
    <property type="molecule type" value="Genomic_DNA"/>
</dbReference>
<gene>
    <name evidence="4" type="ORF">OTI717_LOCUS36776</name>
    <name evidence="2" type="ORF">RFH988_LOCUS19015</name>
    <name evidence="3" type="ORF">SEV965_LOCUS24585</name>
</gene>
<dbReference type="EMBL" id="CAJOAX010016203">
    <property type="protein sequence ID" value="CAF4162356.1"/>
    <property type="molecule type" value="Genomic_DNA"/>
</dbReference>
<dbReference type="Proteomes" id="UP000663823">
    <property type="component" value="Unassembled WGS sequence"/>
</dbReference>
<evidence type="ECO:0000256" key="1">
    <source>
        <dbReference type="SAM" id="MobiDB-lite"/>
    </source>
</evidence>